<dbReference type="Pfam" id="PF01551">
    <property type="entry name" value="Peptidase_M23"/>
    <property type="match status" value="1"/>
</dbReference>
<reference evidence="4 5" key="1">
    <citation type="journal article" date="2019" name="Int. J. Syst. Evol. Microbiol.">
        <title>The Global Catalogue of Microorganisms (GCM) 10K type strain sequencing project: providing services to taxonomists for standard genome sequencing and annotation.</title>
        <authorList>
            <consortium name="The Broad Institute Genomics Platform"/>
            <consortium name="The Broad Institute Genome Sequencing Center for Infectious Disease"/>
            <person name="Wu L."/>
            <person name="Ma J."/>
        </authorList>
    </citation>
    <scope>NUCLEOTIDE SEQUENCE [LARGE SCALE GENOMIC DNA]</scope>
    <source>
        <strain evidence="4 5">JCM 4542</strain>
    </source>
</reference>
<dbReference type="InterPro" id="IPR016047">
    <property type="entry name" value="M23ase_b-sheet_dom"/>
</dbReference>
<dbReference type="RefSeq" id="WP_344435937.1">
    <property type="nucleotide sequence ID" value="NZ_BAAASL010000010.1"/>
</dbReference>
<evidence type="ECO:0000313" key="4">
    <source>
        <dbReference type="EMBL" id="GAA2717739.1"/>
    </source>
</evidence>
<evidence type="ECO:0000256" key="1">
    <source>
        <dbReference type="ARBA" id="ARBA00022729"/>
    </source>
</evidence>
<dbReference type="SUPFAM" id="SSF51261">
    <property type="entry name" value="Duplicated hybrid motif"/>
    <property type="match status" value="1"/>
</dbReference>
<accession>A0ABN3TSA3</accession>
<evidence type="ECO:0000256" key="2">
    <source>
        <dbReference type="SAM" id="SignalP"/>
    </source>
</evidence>
<name>A0ABN3TSA3_9ACTN</name>
<proteinExistence type="predicted"/>
<sequence length="175" mass="18579">MRRRLLLVLVAVLLAWAPAAAAEPPGGERAWPVPGAHGARPLVLRAWEPPPVRWAAGHRGVDLAAAPGTPVRAATPGRVSYAGEVAGLGVLAVELAPGLRTTYEPVRAVVQEGEMVRAGQVIGVVTPRAGWHCGVGCVHWGLRDGEEYRDPLSLLPPWLLRRPPSRLLPLVVSVP</sequence>
<dbReference type="PANTHER" id="PTHR21666">
    <property type="entry name" value="PEPTIDASE-RELATED"/>
    <property type="match status" value="1"/>
</dbReference>
<comment type="caution">
    <text evidence="4">The sequence shown here is derived from an EMBL/GenBank/DDBJ whole genome shotgun (WGS) entry which is preliminary data.</text>
</comment>
<keyword evidence="5" id="KW-1185">Reference proteome</keyword>
<dbReference type="Gene3D" id="2.70.70.10">
    <property type="entry name" value="Glucose Permease (Domain IIA)"/>
    <property type="match status" value="1"/>
</dbReference>
<feature type="chain" id="PRO_5047479308" description="M23ase beta-sheet core domain-containing protein" evidence="2">
    <location>
        <begin position="22"/>
        <end position="175"/>
    </location>
</feature>
<feature type="signal peptide" evidence="2">
    <location>
        <begin position="1"/>
        <end position="21"/>
    </location>
</feature>
<gene>
    <name evidence="4" type="ORF">GCM10010315_31850</name>
</gene>
<dbReference type="EMBL" id="BAAASL010000010">
    <property type="protein sequence ID" value="GAA2717739.1"/>
    <property type="molecule type" value="Genomic_DNA"/>
</dbReference>
<protein>
    <recommendedName>
        <fullName evidence="3">M23ase beta-sheet core domain-containing protein</fullName>
    </recommendedName>
</protein>
<dbReference type="PANTHER" id="PTHR21666:SF289">
    <property type="entry name" value="L-ALA--D-GLU ENDOPEPTIDASE"/>
    <property type="match status" value="1"/>
</dbReference>
<dbReference type="Proteomes" id="UP001500886">
    <property type="component" value="Unassembled WGS sequence"/>
</dbReference>
<keyword evidence="1 2" id="KW-0732">Signal</keyword>
<organism evidence="4 5">
    <name type="scientific">Streptomyces luteosporeus</name>
    <dbReference type="NCBI Taxonomy" id="173856"/>
    <lineage>
        <taxon>Bacteria</taxon>
        <taxon>Bacillati</taxon>
        <taxon>Actinomycetota</taxon>
        <taxon>Actinomycetes</taxon>
        <taxon>Kitasatosporales</taxon>
        <taxon>Streptomycetaceae</taxon>
        <taxon>Streptomyces</taxon>
    </lineage>
</organism>
<feature type="domain" description="M23ase beta-sheet core" evidence="3">
    <location>
        <begin position="57"/>
        <end position="151"/>
    </location>
</feature>
<dbReference type="CDD" id="cd12797">
    <property type="entry name" value="M23_peptidase"/>
    <property type="match status" value="1"/>
</dbReference>
<evidence type="ECO:0000259" key="3">
    <source>
        <dbReference type="Pfam" id="PF01551"/>
    </source>
</evidence>
<evidence type="ECO:0000313" key="5">
    <source>
        <dbReference type="Proteomes" id="UP001500886"/>
    </source>
</evidence>
<dbReference type="InterPro" id="IPR011055">
    <property type="entry name" value="Dup_hybrid_motif"/>
</dbReference>
<dbReference type="InterPro" id="IPR050570">
    <property type="entry name" value="Cell_wall_metabolism_enzyme"/>
</dbReference>